<accession>A0A833H013</accession>
<gene>
    <name evidence="5" type="ORF">F9K24_13875</name>
</gene>
<evidence type="ECO:0000313" key="6">
    <source>
        <dbReference type="Proteomes" id="UP000460298"/>
    </source>
</evidence>
<organism evidence="5 6">
    <name type="scientific">Leptonema illini</name>
    <dbReference type="NCBI Taxonomy" id="183"/>
    <lineage>
        <taxon>Bacteria</taxon>
        <taxon>Pseudomonadati</taxon>
        <taxon>Spirochaetota</taxon>
        <taxon>Spirochaetia</taxon>
        <taxon>Leptospirales</taxon>
        <taxon>Leptospiraceae</taxon>
        <taxon>Leptonema</taxon>
    </lineage>
</organism>
<dbReference type="Gene3D" id="3.20.20.10">
    <property type="entry name" value="Alanine racemase"/>
    <property type="match status" value="1"/>
</dbReference>
<dbReference type="EMBL" id="WBUI01000014">
    <property type="protein sequence ID" value="KAB2931324.1"/>
    <property type="molecule type" value="Genomic_DNA"/>
</dbReference>
<comment type="cofactor">
    <cofactor evidence="2">
        <name>pyridoxal 5'-phosphate</name>
        <dbReference type="ChEBI" id="CHEBI:597326"/>
    </cofactor>
</comment>
<evidence type="ECO:0000256" key="1">
    <source>
        <dbReference type="ARBA" id="ARBA00022898"/>
    </source>
</evidence>
<sequence length="234" mass="26035">MRMDPVRALASIREELDRRGHNRVRIVVVTKTHGPELIETLLKAGHREFGENRFTEARAKFALVHQPAIQPIYHHLGPLQSGFARNLPGLFHVVHGVSSVSALESLLKAARRHFEATGEGMQYLMQLNLTGESSKLGGMSEEQFLQCRESLPSEEALTWRGFMTMGPTDQDAKRTSEVFRRLRQIRDEHLPDGELSMGMSGDWQLAVEEGATIVRIGTAITGTRAGGPWTPESG</sequence>
<keyword evidence="1 2" id="KW-0663">Pyridoxal phosphate</keyword>
<dbReference type="PANTHER" id="PTHR10146:SF14">
    <property type="entry name" value="PYRIDOXAL PHOSPHATE HOMEOSTASIS PROTEIN"/>
    <property type="match status" value="1"/>
</dbReference>
<comment type="similarity">
    <text evidence="3">Belongs to the pyridoxal phosphate-binding protein YggS/PROSC family.</text>
</comment>
<evidence type="ECO:0000256" key="3">
    <source>
        <dbReference type="RuleBase" id="RU004514"/>
    </source>
</evidence>
<reference evidence="5 6" key="1">
    <citation type="submission" date="2019-10" db="EMBL/GenBank/DDBJ databases">
        <title>Extracellular Electron Transfer in a Candidatus Methanoperedens spp. Enrichment Culture.</title>
        <authorList>
            <person name="Berger S."/>
            <person name="Rangel Shaw D."/>
            <person name="Berben T."/>
            <person name="In 'T Zandt M."/>
            <person name="Frank J."/>
            <person name="Reimann J."/>
            <person name="Jetten M.S.M."/>
            <person name="Welte C.U."/>
        </authorList>
    </citation>
    <scope>NUCLEOTIDE SEQUENCE [LARGE SCALE GENOMIC DNA]</scope>
    <source>
        <strain evidence="5">SB12</strain>
    </source>
</reference>
<evidence type="ECO:0000259" key="4">
    <source>
        <dbReference type="Pfam" id="PF01168"/>
    </source>
</evidence>
<dbReference type="Pfam" id="PF01168">
    <property type="entry name" value="Ala_racemase_N"/>
    <property type="match status" value="1"/>
</dbReference>
<dbReference type="PANTHER" id="PTHR10146">
    <property type="entry name" value="PROLINE SYNTHETASE CO-TRANSCRIBED BACTERIAL HOMOLOG PROTEIN"/>
    <property type="match status" value="1"/>
</dbReference>
<dbReference type="NCBIfam" id="TIGR00044">
    <property type="entry name" value="YggS family pyridoxal phosphate-dependent enzyme"/>
    <property type="match status" value="1"/>
</dbReference>
<proteinExistence type="inferred from homology"/>
<protein>
    <submittedName>
        <fullName evidence="5">YggS family pyridoxal phosphate-dependent enzyme</fullName>
    </submittedName>
</protein>
<dbReference type="AlphaFoldDB" id="A0A833H013"/>
<name>A0A833H013_9LEPT</name>
<feature type="domain" description="Alanine racemase N-terminal" evidence="4">
    <location>
        <begin position="16"/>
        <end position="224"/>
    </location>
</feature>
<comment type="caution">
    <text evidence="5">The sequence shown here is derived from an EMBL/GenBank/DDBJ whole genome shotgun (WGS) entry which is preliminary data.</text>
</comment>
<dbReference type="SUPFAM" id="SSF51419">
    <property type="entry name" value="PLP-binding barrel"/>
    <property type="match status" value="1"/>
</dbReference>
<dbReference type="InterPro" id="IPR011078">
    <property type="entry name" value="PyrdxlP_homeostasis"/>
</dbReference>
<dbReference type="GO" id="GO:0030170">
    <property type="term" value="F:pyridoxal phosphate binding"/>
    <property type="evidence" value="ECO:0007669"/>
    <property type="project" value="InterPro"/>
</dbReference>
<evidence type="ECO:0000313" key="5">
    <source>
        <dbReference type="EMBL" id="KAB2931324.1"/>
    </source>
</evidence>
<feature type="modified residue" description="N6-(pyridoxal phosphate)lysine" evidence="2">
    <location>
        <position position="31"/>
    </location>
</feature>
<evidence type="ECO:0000256" key="2">
    <source>
        <dbReference type="PIRSR" id="PIRSR004848-1"/>
    </source>
</evidence>
<dbReference type="InterPro" id="IPR029066">
    <property type="entry name" value="PLP-binding_barrel"/>
</dbReference>
<dbReference type="PIRSF" id="PIRSF004848">
    <property type="entry name" value="YBL036c_PLPDEIII"/>
    <property type="match status" value="1"/>
</dbReference>
<dbReference type="InterPro" id="IPR001608">
    <property type="entry name" value="Ala_racemase_N"/>
</dbReference>
<dbReference type="Proteomes" id="UP000460298">
    <property type="component" value="Unassembled WGS sequence"/>
</dbReference>